<keyword evidence="4" id="KW-0472">Membrane</keyword>
<organism evidence="16 17">
    <name type="scientific">Pararge aegeria aegeria</name>
    <dbReference type="NCBI Taxonomy" id="348720"/>
    <lineage>
        <taxon>Eukaryota</taxon>
        <taxon>Metazoa</taxon>
        <taxon>Ecdysozoa</taxon>
        <taxon>Arthropoda</taxon>
        <taxon>Hexapoda</taxon>
        <taxon>Insecta</taxon>
        <taxon>Pterygota</taxon>
        <taxon>Neoptera</taxon>
        <taxon>Endopterygota</taxon>
        <taxon>Lepidoptera</taxon>
        <taxon>Glossata</taxon>
        <taxon>Ditrysia</taxon>
        <taxon>Papilionoidea</taxon>
        <taxon>Nymphalidae</taxon>
        <taxon>Satyrinae</taxon>
        <taxon>Satyrini</taxon>
        <taxon>Parargina</taxon>
        <taxon>Pararge</taxon>
    </lineage>
</organism>
<comment type="cofactor">
    <cofactor evidence="12">
        <name>Zn(2+)</name>
        <dbReference type="ChEBI" id="CHEBI:29105"/>
    </cofactor>
    <text evidence="12">Binds 1 zinc ion per subunit.</text>
</comment>
<evidence type="ECO:0000256" key="9">
    <source>
        <dbReference type="ARBA" id="ARBA00023049"/>
    </source>
</evidence>
<feature type="binding site" evidence="12">
    <location>
        <position position="373"/>
    </location>
    <ligand>
        <name>Zn(2+)</name>
        <dbReference type="ChEBI" id="CHEBI:29105"/>
        <note>catalytic</note>
    </ligand>
</feature>
<feature type="domain" description="Peptidase M1 membrane alanine aminopeptidase" evidence="14">
    <location>
        <begin position="293"/>
        <end position="484"/>
    </location>
</feature>
<keyword evidence="4" id="KW-0325">Glycoprotein</keyword>
<dbReference type="InterPro" id="IPR050344">
    <property type="entry name" value="Peptidase_M1_aminopeptidases"/>
</dbReference>
<keyword evidence="10" id="KW-0449">Lipoprotein</keyword>
<dbReference type="Pfam" id="PF01433">
    <property type="entry name" value="Peptidase_M1"/>
    <property type="match status" value="1"/>
</dbReference>
<dbReference type="InterPro" id="IPR042097">
    <property type="entry name" value="Aminopeptidase_N-like_N_sf"/>
</dbReference>
<dbReference type="GO" id="GO:0098552">
    <property type="term" value="C:side of membrane"/>
    <property type="evidence" value="ECO:0007669"/>
    <property type="project" value="UniProtKB-KW"/>
</dbReference>
<feature type="binding site" evidence="12">
    <location>
        <position position="392"/>
    </location>
    <ligand>
        <name>Zn(2+)</name>
        <dbReference type="ChEBI" id="CHEBI:29105"/>
        <note>catalytic</note>
    </ligand>
</feature>
<dbReference type="Gene3D" id="1.10.390.10">
    <property type="entry name" value="Neutral Protease Domain 2"/>
    <property type="match status" value="1"/>
</dbReference>
<dbReference type="CDD" id="cd09601">
    <property type="entry name" value="M1_APN-Q_like"/>
    <property type="match status" value="1"/>
</dbReference>
<protein>
    <submittedName>
        <fullName evidence="16">Jg24955 protein</fullName>
    </submittedName>
</protein>
<keyword evidence="17" id="KW-1185">Reference proteome</keyword>
<gene>
    <name evidence="16" type="primary">jg24955</name>
    <name evidence="16" type="ORF">PAEG_LOCUS5148</name>
</gene>
<keyword evidence="4" id="KW-0336">GPI-anchor</keyword>
<evidence type="ECO:0000256" key="5">
    <source>
        <dbReference type="ARBA" id="ARBA00022670"/>
    </source>
</evidence>
<comment type="caution">
    <text evidence="16">The sequence shown here is derived from an EMBL/GenBank/DDBJ whole genome shotgun (WGS) entry which is preliminary data.</text>
</comment>
<dbReference type="InterPro" id="IPR027268">
    <property type="entry name" value="Peptidase_M4/M1_CTD_sf"/>
</dbReference>
<dbReference type="GO" id="GO:0070006">
    <property type="term" value="F:metalloaminopeptidase activity"/>
    <property type="evidence" value="ECO:0007669"/>
    <property type="project" value="TreeGrafter"/>
</dbReference>
<comment type="subcellular location">
    <subcellularLocation>
        <location evidence="1">Cell membrane</location>
        <topology evidence="1">Lipid-anchor</topology>
        <topology evidence="1">GPI-anchor</topology>
    </subcellularLocation>
</comment>
<dbReference type="GO" id="GO:0008270">
    <property type="term" value="F:zinc ion binding"/>
    <property type="evidence" value="ECO:0007669"/>
    <property type="project" value="InterPro"/>
</dbReference>
<feature type="site" description="Transition state stabilizer" evidence="13">
    <location>
        <position position="456"/>
    </location>
</feature>
<comment type="similarity">
    <text evidence="2">Belongs to the peptidase M1 family.</text>
</comment>
<dbReference type="FunFam" id="1.10.390.10:FF:000013">
    <property type="entry name" value="Aminopeptidase N"/>
    <property type="match status" value="1"/>
</dbReference>
<dbReference type="Proteomes" id="UP000838756">
    <property type="component" value="Unassembled WGS sequence"/>
</dbReference>
<dbReference type="GO" id="GO:0042277">
    <property type="term" value="F:peptide binding"/>
    <property type="evidence" value="ECO:0007669"/>
    <property type="project" value="TreeGrafter"/>
</dbReference>
<evidence type="ECO:0000256" key="10">
    <source>
        <dbReference type="ARBA" id="ARBA00023288"/>
    </source>
</evidence>
<evidence type="ECO:0000313" key="17">
    <source>
        <dbReference type="Proteomes" id="UP000838756"/>
    </source>
</evidence>
<dbReference type="FunFam" id="2.60.40.1730:FF:000013">
    <property type="entry name" value="Aminopeptidase"/>
    <property type="match status" value="1"/>
</dbReference>
<keyword evidence="3" id="KW-0031">Aminopeptidase</keyword>
<dbReference type="OrthoDB" id="10031169at2759"/>
<evidence type="ECO:0000256" key="8">
    <source>
        <dbReference type="ARBA" id="ARBA00022833"/>
    </source>
</evidence>
<dbReference type="InterPro" id="IPR014782">
    <property type="entry name" value="Peptidase_M1_dom"/>
</dbReference>
<evidence type="ECO:0000259" key="14">
    <source>
        <dbReference type="Pfam" id="PF01433"/>
    </source>
</evidence>
<reference evidence="16" key="1">
    <citation type="submission" date="2022-03" db="EMBL/GenBank/DDBJ databases">
        <authorList>
            <person name="Lindestad O."/>
        </authorList>
    </citation>
    <scope>NUCLEOTIDE SEQUENCE</scope>
</reference>
<evidence type="ECO:0000256" key="11">
    <source>
        <dbReference type="PIRSR" id="PIRSR634016-1"/>
    </source>
</evidence>
<evidence type="ECO:0000256" key="3">
    <source>
        <dbReference type="ARBA" id="ARBA00022438"/>
    </source>
</evidence>
<feature type="binding site" evidence="12">
    <location>
        <position position="369"/>
    </location>
    <ligand>
        <name>Zn(2+)</name>
        <dbReference type="ChEBI" id="CHEBI:29105"/>
        <note>catalytic</note>
    </ligand>
</feature>
<dbReference type="SUPFAM" id="SSF55486">
    <property type="entry name" value="Metalloproteases ('zincins'), catalytic domain"/>
    <property type="match status" value="1"/>
</dbReference>
<evidence type="ECO:0000313" key="16">
    <source>
        <dbReference type="EMBL" id="CAH2217232.1"/>
    </source>
</evidence>
<keyword evidence="9" id="KW-0482">Metalloprotease</keyword>
<dbReference type="SUPFAM" id="SSF63737">
    <property type="entry name" value="Leukotriene A4 hydrolase N-terminal domain"/>
    <property type="match status" value="1"/>
</dbReference>
<name>A0A8S4QR73_9NEOP</name>
<feature type="active site" description="Proton acceptor" evidence="11">
    <location>
        <position position="370"/>
    </location>
</feature>
<proteinExistence type="inferred from homology"/>
<dbReference type="InterPro" id="IPR001930">
    <property type="entry name" value="Peptidase_M1"/>
</dbReference>
<feature type="domain" description="Aminopeptidase N-like N-terminal" evidence="15">
    <location>
        <begin position="65"/>
        <end position="258"/>
    </location>
</feature>
<keyword evidence="8 12" id="KW-0862">Zinc</keyword>
<keyword evidence="7" id="KW-0378">Hydrolase</keyword>
<dbReference type="Pfam" id="PF17900">
    <property type="entry name" value="Peptidase_M1_N"/>
    <property type="match status" value="1"/>
</dbReference>
<dbReference type="GO" id="GO:0005737">
    <property type="term" value="C:cytoplasm"/>
    <property type="evidence" value="ECO:0007669"/>
    <property type="project" value="TreeGrafter"/>
</dbReference>
<dbReference type="Gene3D" id="2.60.40.1730">
    <property type="entry name" value="tricorn interacting facor f3 domain"/>
    <property type="match status" value="1"/>
</dbReference>
<dbReference type="InterPro" id="IPR045357">
    <property type="entry name" value="Aminopeptidase_N-like_N"/>
</dbReference>
<dbReference type="InterPro" id="IPR034016">
    <property type="entry name" value="M1_APN-typ"/>
</dbReference>
<dbReference type="GO" id="GO:0043171">
    <property type="term" value="P:peptide catabolic process"/>
    <property type="evidence" value="ECO:0007669"/>
    <property type="project" value="TreeGrafter"/>
</dbReference>
<evidence type="ECO:0000256" key="2">
    <source>
        <dbReference type="ARBA" id="ARBA00010136"/>
    </source>
</evidence>
<dbReference type="PRINTS" id="PR00756">
    <property type="entry name" value="ALADIPTASE"/>
</dbReference>
<keyword evidence="5" id="KW-0645">Protease</keyword>
<evidence type="ECO:0000256" key="1">
    <source>
        <dbReference type="ARBA" id="ARBA00004609"/>
    </source>
</evidence>
<dbReference type="PANTHER" id="PTHR11533:SF301">
    <property type="entry name" value="AMINOPEPTIDASE"/>
    <property type="match status" value="1"/>
</dbReference>
<dbReference type="GO" id="GO:0005615">
    <property type="term" value="C:extracellular space"/>
    <property type="evidence" value="ECO:0007669"/>
    <property type="project" value="TreeGrafter"/>
</dbReference>
<evidence type="ECO:0000256" key="13">
    <source>
        <dbReference type="PIRSR" id="PIRSR634016-4"/>
    </source>
</evidence>
<evidence type="ECO:0000256" key="4">
    <source>
        <dbReference type="ARBA" id="ARBA00022622"/>
    </source>
</evidence>
<dbReference type="GO" id="GO:0006508">
    <property type="term" value="P:proteolysis"/>
    <property type="evidence" value="ECO:0007669"/>
    <property type="project" value="UniProtKB-KW"/>
</dbReference>
<evidence type="ECO:0000259" key="15">
    <source>
        <dbReference type="Pfam" id="PF17900"/>
    </source>
</evidence>
<evidence type="ECO:0000256" key="7">
    <source>
        <dbReference type="ARBA" id="ARBA00022801"/>
    </source>
</evidence>
<dbReference type="AlphaFoldDB" id="A0A8S4QR73"/>
<sequence length="486" mass="54943">MVTGLSVRGVVNSIQWYTYTKQLNTNHLLIDMLRQLTHLALLCMAVQSVYSETDTNYRLNTTISPSAYSILITPYFDTGDDKAFTFDGEVEITFTTTTNINTIKLHSENLTYTSANITLMNGGNTVNLLETNPLEFEDKYSFAHINLASELTSGVEYILKIVYTGTIRDDLAGFYKNYYIENGVKKWLGATQLESTSARKVFPSFDEPEYKAVFTLTIDRPANYKPSLANTKLQSNLSLSNGYVRETFYPTPRMSTYLVAFLVSEFEAEHYSRNGTKEVGVFTRPEAKNQTDYAFNFAEKVVQALGDYFGIDYYSTNSNLKLDHIALVDFKAGAMENWGLVTYRESLLLYVPEESTPYYKYRVAQIIAHETTHMWFGNLVTCHWWSNTWLNEGFANYFQDYITAMIEPDVAADDQLIIGSVYTALDADDVPDSPPITNNNVNSPDEISGHFGSITYQKAGSVIRMIHHLIGDNAFKSGLNAYLMAK</sequence>
<evidence type="ECO:0000256" key="6">
    <source>
        <dbReference type="ARBA" id="ARBA00022723"/>
    </source>
</evidence>
<dbReference type="PANTHER" id="PTHR11533">
    <property type="entry name" value="PROTEASE M1 ZINC METALLOPROTEASE"/>
    <property type="match status" value="1"/>
</dbReference>
<evidence type="ECO:0000256" key="12">
    <source>
        <dbReference type="PIRSR" id="PIRSR634016-3"/>
    </source>
</evidence>
<keyword evidence="6 12" id="KW-0479">Metal-binding</keyword>
<accession>A0A8S4QR73</accession>
<dbReference type="GO" id="GO:0005886">
    <property type="term" value="C:plasma membrane"/>
    <property type="evidence" value="ECO:0007669"/>
    <property type="project" value="UniProtKB-SubCell"/>
</dbReference>
<dbReference type="EMBL" id="CAKXAJ010017858">
    <property type="protein sequence ID" value="CAH2217232.1"/>
    <property type="molecule type" value="Genomic_DNA"/>
</dbReference>